<dbReference type="EMBL" id="JAHQCS010000009">
    <property type="protein sequence ID" value="MBU9710218.1"/>
    <property type="molecule type" value="Genomic_DNA"/>
</dbReference>
<evidence type="ECO:0000313" key="3">
    <source>
        <dbReference type="Proteomes" id="UP000784880"/>
    </source>
</evidence>
<organism evidence="2 3">
    <name type="scientific">Evansella tamaricis</name>
    <dbReference type="NCBI Taxonomy" id="2069301"/>
    <lineage>
        <taxon>Bacteria</taxon>
        <taxon>Bacillati</taxon>
        <taxon>Bacillota</taxon>
        <taxon>Bacilli</taxon>
        <taxon>Bacillales</taxon>
        <taxon>Bacillaceae</taxon>
        <taxon>Evansella</taxon>
    </lineage>
</organism>
<evidence type="ECO:0000259" key="1">
    <source>
        <dbReference type="Pfam" id="PF01370"/>
    </source>
</evidence>
<gene>
    <name evidence="2" type="ORF">KS419_00380</name>
</gene>
<feature type="domain" description="NAD-dependent epimerase/dehydratase" evidence="1">
    <location>
        <begin position="4"/>
        <end position="220"/>
    </location>
</feature>
<dbReference type="InterPro" id="IPR051783">
    <property type="entry name" value="NAD(P)-dependent_oxidoreduct"/>
</dbReference>
<comment type="caution">
    <text evidence="2">The sequence shown here is derived from an EMBL/GenBank/DDBJ whole genome shotgun (WGS) entry which is preliminary data.</text>
</comment>
<name>A0ABS6J949_9BACI</name>
<dbReference type="Proteomes" id="UP000784880">
    <property type="component" value="Unassembled WGS sequence"/>
</dbReference>
<sequence length="309" mass="34553">MKKALVAGATGGMGYALVQELTARGVEVVAFSRGKTKLEELYNGKSLVTIFPGDALNQHELLAAAEGTDVIFHSVSFPYPEWQEKHLACIENMIVAAETHQAKVVLVDNIYGYGKQSGQPITENAPKEPHTKKGKIRLEMENRLKGSGFPVLVVHLPDLYGPNAHSTILYETLKNVVENKKANFVGNPNVAREFLYTIDAAKAIVELATREDTYNRNWNIPSPGPITGEELIAIIREVTGYQKPIRIVSKRMIQFIGLFSPFMRELVEMMYLTETPVLLSGEKYKTEIGPLPRTPYKQGLQETIKWMHK</sequence>
<dbReference type="PANTHER" id="PTHR48079">
    <property type="entry name" value="PROTEIN YEEZ"/>
    <property type="match status" value="1"/>
</dbReference>
<evidence type="ECO:0000313" key="2">
    <source>
        <dbReference type="EMBL" id="MBU9710218.1"/>
    </source>
</evidence>
<accession>A0ABS6J949</accession>
<keyword evidence="3" id="KW-1185">Reference proteome</keyword>
<dbReference type="RefSeq" id="WP_217064111.1">
    <property type="nucleotide sequence ID" value="NZ_JAHQCS010000009.1"/>
</dbReference>
<dbReference type="InterPro" id="IPR001509">
    <property type="entry name" value="Epimerase_deHydtase"/>
</dbReference>
<dbReference type="Pfam" id="PF01370">
    <property type="entry name" value="Epimerase"/>
    <property type="match status" value="1"/>
</dbReference>
<dbReference type="PANTHER" id="PTHR48079:SF6">
    <property type="entry name" value="NAD(P)-BINDING DOMAIN-CONTAINING PROTEIN-RELATED"/>
    <property type="match status" value="1"/>
</dbReference>
<protein>
    <submittedName>
        <fullName evidence="2">NAD-dependent epimerase/dehydratase family protein</fullName>
    </submittedName>
</protein>
<reference evidence="2 3" key="1">
    <citation type="submission" date="2021-06" db="EMBL/GenBank/DDBJ databases">
        <title>Bacillus sp. RD4P76, an endophyte from a halophyte.</title>
        <authorList>
            <person name="Sun J.-Q."/>
        </authorList>
    </citation>
    <scope>NUCLEOTIDE SEQUENCE [LARGE SCALE GENOMIC DNA]</scope>
    <source>
        <strain evidence="2 3">CGMCC 1.15917</strain>
    </source>
</reference>
<proteinExistence type="predicted"/>